<evidence type="ECO:0000256" key="8">
    <source>
        <dbReference type="ARBA" id="ARBA00023136"/>
    </source>
</evidence>
<dbReference type="PANTHER" id="PTHR11690">
    <property type="entry name" value="AMILORIDE-SENSITIVE SODIUM CHANNEL-RELATED"/>
    <property type="match status" value="1"/>
</dbReference>
<keyword evidence="4 11" id="KW-0812">Transmembrane</keyword>
<keyword evidence="8 13" id="KW-0472">Membrane</keyword>
<evidence type="ECO:0000256" key="7">
    <source>
        <dbReference type="ARBA" id="ARBA00023065"/>
    </source>
</evidence>
<feature type="transmembrane region" description="Helical" evidence="13">
    <location>
        <begin position="126"/>
        <end position="147"/>
    </location>
</feature>
<feature type="region of interest" description="Disordered" evidence="12">
    <location>
        <begin position="16"/>
        <end position="44"/>
    </location>
</feature>
<evidence type="ECO:0000313" key="15">
    <source>
        <dbReference type="Proteomes" id="UP000242188"/>
    </source>
</evidence>
<organism evidence="14 15">
    <name type="scientific">Mizuhopecten yessoensis</name>
    <name type="common">Japanese scallop</name>
    <name type="synonym">Patinopecten yessoensis</name>
    <dbReference type="NCBI Taxonomy" id="6573"/>
    <lineage>
        <taxon>Eukaryota</taxon>
        <taxon>Metazoa</taxon>
        <taxon>Spiralia</taxon>
        <taxon>Lophotrochozoa</taxon>
        <taxon>Mollusca</taxon>
        <taxon>Bivalvia</taxon>
        <taxon>Autobranchia</taxon>
        <taxon>Pteriomorphia</taxon>
        <taxon>Pectinida</taxon>
        <taxon>Pectinoidea</taxon>
        <taxon>Pectinidae</taxon>
        <taxon>Mizuhopecten</taxon>
    </lineage>
</organism>
<evidence type="ECO:0000256" key="9">
    <source>
        <dbReference type="ARBA" id="ARBA00023201"/>
    </source>
</evidence>
<keyword evidence="5 13" id="KW-1133">Transmembrane helix</keyword>
<dbReference type="InterPro" id="IPR001873">
    <property type="entry name" value="ENaC"/>
</dbReference>
<evidence type="ECO:0000256" key="12">
    <source>
        <dbReference type="SAM" id="MobiDB-lite"/>
    </source>
</evidence>
<evidence type="ECO:0000256" key="11">
    <source>
        <dbReference type="RuleBase" id="RU000679"/>
    </source>
</evidence>
<evidence type="ECO:0000256" key="2">
    <source>
        <dbReference type="ARBA" id="ARBA00022448"/>
    </source>
</evidence>
<dbReference type="AlphaFoldDB" id="A0A210Q8W8"/>
<evidence type="ECO:0000256" key="6">
    <source>
        <dbReference type="ARBA" id="ARBA00023053"/>
    </source>
</evidence>
<keyword evidence="9 11" id="KW-0739">Sodium transport</keyword>
<keyword evidence="6" id="KW-0915">Sodium</keyword>
<accession>A0A210Q8W8</accession>
<evidence type="ECO:0000313" key="14">
    <source>
        <dbReference type="EMBL" id="OWF45129.1"/>
    </source>
</evidence>
<keyword evidence="3 11" id="KW-0894">Sodium channel</keyword>
<protein>
    <submittedName>
        <fullName evidence="14">Acid-sensing ion channel 1</fullName>
    </submittedName>
</protein>
<gene>
    <name evidence="14" type="ORF">KP79_PYT13239</name>
</gene>
<reference evidence="14 15" key="1">
    <citation type="journal article" date="2017" name="Nat. Ecol. Evol.">
        <title>Scallop genome provides insights into evolution of bilaterian karyotype and development.</title>
        <authorList>
            <person name="Wang S."/>
            <person name="Zhang J."/>
            <person name="Jiao W."/>
            <person name="Li J."/>
            <person name="Xun X."/>
            <person name="Sun Y."/>
            <person name="Guo X."/>
            <person name="Huan P."/>
            <person name="Dong B."/>
            <person name="Zhang L."/>
            <person name="Hu X."/>
            <person name="Sun X."/>
            <person name="Wang J."/>
            <person name="Zhao C."/>
            <person name="Wang Y."/>
            <person name="Wang D."/>
            <person name="Huang X."/>
            <person name="Wang R."/>
            <person name="Lv J."/>
            <person name="Li Y."/>
            <person name="Zhang Z."/>
            <person name="Liu B."/>
            <person name="Lu W."/>
            <person name="Hui Y."/>
            <person name="Liang J."/>
            <person name="Zhou Z."/>
            <person name="Hou R."/>
            <person name="Li X."/>
            <person name="Liu Y."/>
            <person name="Li H."/>
            <person name="Ning X."/>
            <person name="Lin Y."/>
            <person name="Zhao L."/>
            <person name="Xing Q."/>
            <person name="Dou J."/>
            <person name="Li Y."/>
            <person name="Mao J."/>
            <person name="Guo H."/>
            <person name="Dou H."/>
            <person name="Li T."/>
            <person name="Mu C."/>
            <person name="Jiang W."/>
            <person name="Fu Q."/>
            <person name="Fu X."/>
            <person name="Miao Y."/>
            <person name="Liu J."/>
            <person name="Yu Q."/>
            <person name="Li R."/>
            <person name="Liao H."/>
            <person name="Li X."/>
            <person name="Kong Y."/>
            <person name="Jiang Z."/>
            <person name="Chourrout D."/>
            <person name="Li R."/>
            <person name="Bao Z."/>
        </authorList>
    </citation>
    <scope>NUCLEOTIDE SEQUENCE [LARGE SCALE GENOMIC DNA]</scope>
    <source>
        <strain evidence="14 15">PY_sf001</strain>
    </source>
</reference>
<sequence>MKKIKVKPSVNTIVRKLSSQKKLSKKPSMTSDEPPVYSVMSPPHPPPQTTLISLEYGTEVIVAPTSEKPPLQENASEGKSSPFLPDTNVQTLWHSFRSNTTMHGLKYARKRNGACDMTLKHSRKKVIWVIALLCMGGLLIYTCVDLFKKYTQHTTMSNIKVELVNQLPFPAITFCNLSPYKKSGLKPDPVMEHYLLTLSRMKDFVSPIDYDHPWYSNLSLPLPEGWLHNVSYSILDMFGACVDMKDVMNNCMTVLTPTLTDIGLCYTFNSKEYIREHEALITTITGSTKSLAFYIHVNQDEYVYNDNMAAGMKIVVHDPDEEPDTDKGFFTSPGFSSYASLQLTKYKYMPYPYQSSGGGYCLDTESSDFKNPLEYHDTYSRKACLRECKYRYLVSTCGCQAPTDIGEYLWLLRPLRHW</sequence>
<dbReference type="GO" id="GO:0015280">
    <property type="term" value="F:ligand-gated sodium channel activity"/>
    <property type="evidence" value="ECO:0007669"/>
    <property type="project" value="TreeGrafter"/>
</dbReference>
<keyword evidence="7 11" id="KW-0406">Ion transport</keyword>
<dbReference type="Pfam" id="PF00858">
    <property type="entry name" value="ASC"/>
    <property type="match status" value="1"/>
</dbReference>
<evidence type="ECO:0000256" key="10">
    <source>
        <dbReference type="ARBA" id="ARBA00023303"/>
    </source>
</evidence>
<dbReference type="GO" id="GO:0005886">
    <property type="term" value="C:plasma membrane"/>
    <property type="evidence" value="ECO:0007669"/>
    <property type="project" value="TreeGrafter"/>
</dbReference>
<keyword evidence="10 11" id="KW-0407">Ion channel</keyword>
<keyword evidence="2 11" id="KW-0813">Transport</keyword>
<comment type="caution">
    <text evidence="14">The sequence shown here is derived from an EMBL/GenBank/DDBJ whole genome shotgun (WGS) entry which is preliminary data.</text>
</comment>
<dbReference type="PANTHER" id="PTHR11690:SF300">
    <property type="entry name" value="PICKPOCKET PROTEIN 19"/>
    <property type="match status" value="1"/>
</dbReference>
<dbReference type="Gene3D" id="2.60.470.10">
    <property type="entry name" value="Acid-sensing ion channels like domains"/>
    <property type="match status" value="1"/>
</dbReference>
<evidence type="ECO:0000256" key="4">
    <source>
        <dbReference type="ARBA" id="ARBA00022692"/>
    </source>
</evidence>
<keyword evidence="15" id="KW-1185">Reference proteome</keyword>
<dbReference type="Proteomes" id="UP000242188">
    <property type="component" value="Unassembled WGS sequence"/>
</dbReference>
<evidence type="ECO:0000256" key="5">
    <source>
        <dbReference type="ARBA" id="ARBA00022989"/>
    </source>
</evidence>
<proteinExistence type="inferred from homology"/>
<comment type="similarity">
    <text evidence="11">Belongs to the amiloride-sensitive sodium channel (TC 1.A.6) family.</text>
</comment>
<comment type="subcellular location">
    <subcellularLocation>
        <location evidence="1">Membrane</location>
        <topology evidence="1">Multi-pass membrane protein</topology>
    </subcellularLocation>
</comment>
<dbReference type="EMBL" id="NEDP02004568">
    <property type="protein sequence ID" value="OWF45129.1"/>
    <property type="molecule type" value="Genomic_DNA"/>
</dbReference>
<dbReference type="OrthoDB" id="8065060at2759"/>
<evidence type="ECO:0000256" key="3">
    <source>
        <dbReference type="ARBA" id="ARBA00022461"/>
    </source>
</evidence>
<dbReference type="PRINTS" id="PR01078">
    <property type="entry name" value="AMINACHANNEL"/>
</dbReference>
<evidence type="ECO:0000256" key="1">
    <source>
        <dbReference type="ARBA" id="ARBA00004141"/>
    </source>
</evidence>
<evidence type="ECO:0000256" key="13">
    <source>
        <dbReference type="SAM" id="Phobius"/>
    </source>
</evidence>
<name>A0A210Q8W8_MIZYE</name>